<feature type="binding site" evidence="6">
    <location>
        <position position="119"/>
    </location>
    <ligand>
        <name>(6S)-5-formyl-5,6,7,8-tetrahydrofolate</name>
        <dbReference type="ChEBI" id="CHEBI:57457"/>
    </ligand>
</feature>
<feature type="binding site" evidence="6">
    <location>
        <begin position="330"/>
        <end position="333"/>
    </location>
    <ligand>
        <name>GTP</name>
        <dbReference type="ChEBI" id="CHEBI:37565"/>
    </ligand>
</feature>
<organism evidence="9 10">
    <name type="scientific">Stecheria intestinalis</name>
    <dbReference type="NCBI Taxonomy" id="2606630"/>
    <lineage>
        <taxon>Bacteria</taxon>
        <taxon>Bacillati</taxon>
        <taxon>Bacillota</taxon>
        <taxon>Erysipelotrichia</taxon>
        <taxon>Erysipelotrichales</taxon>
        <taxon>Erysipelotrichaceae</taxon>
        <taxon>Stecheria</taxon>
    </lineage>
</organism>
<dbReference type="PANTHER" id="PTHR42714:SF2">
    <property type="entry name" value="TRNA MODIFICATION GTPASE GTPBP3, MITOCHONDRIAL"/>
    <property type="match status" value="1"/>
</dbReference>
<dbReference type="GO" id="GO:0002098">
    <property type="term" value="P:tRNA wobble uridine modification"/>
    <property type="evidence" value="ECO:0007669"/>
    <property type="project" value="TreeGrafter"/>
</dbReference>
<dbReference type="EC" id="3.6.-.-" evidence="6"/>
<dbReference type="InterPro" id="IPR006073">
    <property type="entry name" value="GTP-bd"/>
</dbReference>
<dbReference type="InterPro" id="IPR027368">
    <property type="entry name" value="MnmE_dom2"/>
</dbReference>
<protein>
    <recommendedName>
        <fullName evidence="6">tRNA modification GTPase MnmE</fullName>
        <ecNumber evidence="6">3.6.-.-</ecNumber>
    </recommendedName>
</protein>
<dbReference type="Proteomes" id="UP000461880">
    <property type="component" value="Unassembled WGS sequence"/>
</dbReference>
<keyword evidence="2 6" id="KW-0819">tRNA processing</keyword>
<dbReference type="Pfam" id="PF12631">
    <property type="entry name" value="MnmE_helical"/>
    <property type="match status" value="1"/>
</dbReference>
<comment type="cofactor">
    <cofactor evidence="6">
        <name>K(+)</name>
        <dbReference type="ChEBI" id="CHEBI:29103"/>
    </cofactor>
    <text evidence="6">Binds 1 potassium ion per subunit.</text>
</comment>
<dbReference type="PROSITE" id="PS51709">
    <property type="entry name" value="G_TRME"/>
    <property type="match status" value="1"/>
</dbReference>
<dbReference type="Gene3D" id="3.40.50.300">
    <property type="entry name" value="P-loop containing nucleotide triphosphate hydrolases"/>
    <property type="match status" value="1"/>
</dbReference>
<keyword evidence="6" id="KW-0460">Magnesium</keyword>
<feature type="domain" description="TrmE-type G" evidence="8">
    <location>
        <begin position="216"/>
        <end position="362"/>
    </location>
</feature>
<feature type="binding site" evidence="6">
    <location>
        <begin position="270"/>
        <end position="273"/>
    </location>
    <ligand>
        <name>GTP</name>
        <dbReference type="ChEBI" id="CHEBI:37565"/>
    </ligand>
</feature>
<sequence length="440" mass="48076">MNETIAAISTAPGTGAVSMIRISGPDAFAIASSLSGQDFSNIPGYTIRHGDVRENGKIVDEVLYSFYRAPKSYTGENVVEISCHGGVYITRKVLSLVFGAGAKPARRGEFTERAYLNGKMDLSEAEGINDLINARDSVNAVSAVHSMKGSVKRILDPLVESLTQILAQIEVNIDYPEYEDVEQLRDEEILPKAEKWLEQINQLIDTAEKAVMIRSGIDTVILGRPNVGKSSLLNALLEEDKAIVTEVAGTTRDLVEGSVRVGNVTLNLIDTAGIHESSDRIEQMGIERSLKALKEADLVILVLDSSQGITEEDRKLMELVKDQEYIQVYNKADLNQIPGTVSISAKNHEIQPLIEEIEKRFAEGIAAAGSDTLNNERQIGLAIQAEEAMSAAISELKEGAEPDLVTIDLQKAWESLKEITGEAGRENFLDEIFSRFCLGK</sequence>
<dbReference type="Pfam" id="PF01926">
    <property type="entry name" value="MMR_HSR1"/>
    <property type="match status" value="1"/>
</dbReference>
<proteinExistence type="inferred from homology"/>
<keyword evidence="10" id="KW-1185">Reference proteome</keyword>
<dbReference type="Pfam" id="PF10396">
    <property type="entry name" value="TrmE_N"/>
    <property type="match status" value="1"/>
</dbReference>
<evidence type="ECO:0000259" key="8">
    <source>
        <dbReference type="PROSITE" id="PS51709"/>
    </source>
</evidence>
<dbReference type="GO" id="GO:0046872">
    <property type="term" value="F:metal ion binding"/>
    <property type="evidence" value="ECO:0007669"/>
    <property type="project" value="UniProtKB-KW"/>
</dbReference>
<name>A0A7X2NSF0_9FIRM</name>
<dbReference type="CDD" id="cd14858">
    <property type="entry name" value="TrmE_N"/>
    <property type="match status" value="1"/>
</dbReference>
<dbReference type="InterPro" id="IPR005225">
    <property type="entry name" value="Small_GTP-bd"/>
</dbReference>
<dbReference type="Gene3D" id="1.20.120.430">
    <property type="entry name" value="tRNA modification GTPase MnmE domain 2"/>
    <property type="match status" value="1"/>
</dbReference>
<comment type="subunit">
    <text evidence="6">Homodimer. Heterotetramer of two MnmE and two MnmG subunits.</text>
</comment>
<keyword evidence="4 6" id="KW-0630">Potassium</keyword>
<dbReference type="GO" id="GO:0005829">
    <property type="term" value="C:cytosol"/>
    <property type="evidence" value="ECO:0007669"/>
    <property type="project" value="TreeGrafter"/>
</dbReference>
<dbReference type="NCBIfam" id="TIGR00231">
    <property type="entry name" value="small_GTP"/>
    <property type="match status" value="1"/>
</dbReference>
<dbReference type="AlphaFoldDB" id="A0A7X2NSF0"/>
<feature type="binding site" evidence="6">
    <location>
        <begin position="226"/>
        <end position="231"/>
    </location>
    <ligand>
        <name>GTP</name>
        <dbReference type="ChEBI" id="CHEBI:37565"/>
    </ligand>
</feature>
<keyword evidence="3 6" id="KW-0547">Nucleotide-binding</keyword>
<feature type="binding site" evidence="6">
    <location>
        <position position="245"/>
    </location>
    <ligand>
        <name>K(+)</name>
        <dbReference type="ChEBI" id="CHEBI:29103"/>
    </ligand>
</feature>
<reference evidence="9 10" key="1">
    <citation type="submission" date="2019-08" db="EMBL/GenBank/DDBJ databases">
        <title>In-depth cultivation of the pig gut microbiome towards novel bacterial diversity and tailored functional studies.</title>
        <authorList>
            <person name="Wylensek D."/>
            <person name="Hitch T.C.A."/>
            <person name="Clavel T."/>
        </authorList>
    </citation>
    <scope>NUCLEOTIDE SEQUENCE [LARGE SCALE GENOMIC DNA]</scope>
    <source>
        <strain evidence="9 10">Oil+RF-744-GAM-WT-6</strain>
    </source>
</reference>
<accession>A0A7X2NSF0</accession>
<dbReference type="EMBL" id="VUMN01000014">
    <property type="protein sequence ID" value="MSS58644.1"/>
    <property type="molecule type" value="Genomic_DNA"/>
</dbReference>
<feature type="binding site" evidence="6">
    <location>
        <position position="80"/>
    </location>
    <ligand>
        <name>(6S)-5-formyl-5,6,7,8-tetrahydrofolate</name>
        <dbReference type="ChEBI" id="CHEBI:57457"/>
    </ligand>
</feature>
<feature type="binding site" evidence="6">
    <location>
        <position position="247"/>
    </location>
    <ligand>
        <name>K(+)</name>
        <dbReference type="ChEBI" id="CHEBI:29103"/>
    </ligand>
</feature>
<dbReference type="HAMAP" id="MF_00379">
    <property type="entry name" value="GTPase_MnmE"/>
    <property type="match status" value="1"/>
</dbReference>
<evidence type="ECO:0000256" key="7">
    <source>
        <dbReference type="RuleBase" id="RU003313"/>
    </source>
</evidence>
<comment type="similarity">
    <text evidence="1 6 7">Belongs to the TRAFAC class TrmE-Era-EngA-EngB-Septin-like GTPase superfamily. TrmE GTPase family.</text>
</comment>
<dbReference type="InterPro" id="IPR025867">
    <property type="entry name" value="MnmE_helical"/>
</dbReference>
<comment type="caution">
    <text evidence="9">The sequence shown here is derived from an EMBL/GenBank/DDBJ whole genome shotgun (WGS) entry which is preliminary data.</text>
</comment>
<feature type="binding site" evidence="6">
    <location>
        <position position="251"/>
    </location>
    <ligand>
        <name>Mg(2+)</name>
        <dbReference type="ChEBI" id="CHEBI:18420"/>
    </ligand>
</feature>
<dbReference type="GO" id="GO:0030488">
    <property type="term" value="P:tRNA methylation"/>
    <property type="evidence" value="ECO:0007669"/>
    <property type="project" value="TreeGrafter"/>
</dbReference>
<evidence type="ECO:0000256" key="6">
    <source>
        <dbReference type="HAMAP-Rule" id="MF_00379"/>
    </source>
</evidence>
<dbReference type="Gene3D" id="3.30.1360.120">
    <property type="entry name" value="Probable tRNA modification gtpase trme, domain 1"/>
    <property type="match status" value="1"/>
</dbReference>
<feature type="binding site" evidence="6">
    <location>
        <position position="250"/>
    </location>
    <ligand>
        <name>K(+)</name>
        <dbReference type="ChEBI" id="CHEBI:29103"/>
    </ligand>
</feature>
<feature type="binding site" evidence="6">
    <location>
        <begin position="245"/>
        <end position="251"/>
    </location>
    <ligand>
        <name>GTP</name>
        <dbReference type="ChEBI" id="CHEBI:37565"/>
    </ligand>
</feature>
<feature type="binding site" evidence="6">
    <location>
        <position position="226"/>
    </location>
    <ligand>
        <name>K(+)</name>
        <dbReference type="ChEBI" id="CHEBI:29103"/>
    </ligand>
</feature>
<dbReference type="GO" id="GO:0003924">
    <property type="term" value="F:GTPase activity"/>
    <property type="evidence" value="ECO:0007669"/>
    <property type="project" value="UniProtKB-UniRule"/>
</dbReference>
<dbReference type="SUPFAM" id="SSF52540">
    <property type="entry name" value="P-loop containing nucleoside triphosphate hydrolases"/>
    <property type="match status" value="1"/>
</dbReference>
<evidence type="ECO:0000256" key="3">
    <source>
        <dbReference type="ARBA" id="ARBA00022741"/>
    </source>
</evidence>
<dbReference type="InterPro" id="IPR031168">
    <property type="entry name" value="G_TrmE"/>
</dbReference>
<dbReference type="InterPro" id="IPR027417">
    <property type="entry name" value="P-loop_NTPase"/>
</dbReference>
<dbReference type="GO" id="GO:0005525">
    <property type="term" value="F:GTP binding"/>
    <property type="evidence" value="ECO:0007669"/>
    <property type="project" value="UniProtKB-UniRule"/>
</dbReference>
<comment type="function">
    <text evidence="6">Exhibits a very high intrinsic GTPase hydrolysis rate. Involved in the addition of a carboxymethylaminomethyl (cmnm) group at the wobble position (U34) of certain tRNAs, forming tRNA-cmnm(5)s(2)U34.</text>
</comment>
<dbReference type="InterPro" id="IPR018948">
    <property type="entry name" value="GTP-bd_TrmE_N"/>
</dbReference>
<keyword evidence="6" id="KW-0479">Metal-binding</keyword>
<evidence type="ECO:0000256" key="2">
    <source>
        <dbReference type="ARBA" id="ARBA00022694"/>
    </source>
</evidence>
<dbReference type="RefSeq" id="WP_105302950.1">
    <property type="nucleotide sequence ID" value="NZ_JAQXPC010000104.1"/>
</dbReference>
<keyword evidence="6" id="KW-0963">Cytoplasm</keyword>
<dbReference type="InterPro" id="IPR027266">
    <property type="entry name" value="TrmE/GcvT-like"/>
</dbReference>
<keyword evidence="6" id="KW-0378">Hydrolase</keyword>
<feature type="binding site" evidence="6">
    <location>
        <position position="440"/>
    </location>
    <ligand>
        <name>(6S)-5-formyl-5,6,7,8-tetrahydrofolate</name>
        <dbReference type="ChEBI" id="CHEBI:57457"/>
    </ligand>
</feature>
<comment type="caution">
    <text evidence="6">Lacks conserved residue(s) required for the propagation of feature annotation.</text>
</comment>
<dbReference type="PRINTS" id="PR00326">
    <property type="entry name" value="GTP1OBG"/>
</dbReference>
<evidence type="ECO:0000256" key="4">
    <source>
        <dbReference type="ARBA" id="ARBA00022958"/>
    </source>
</evidence>
<evidence type="ECO:0000313" key="10">
    <source>
        <dbReference type="Proteomes" id="UP000461880"/>
    </source>
</evidence>
<dbReference type="SUPFAM" id="SSF116878">
    <property type="entry name" value="TrmE connector domain"/>
    <property type="match status" value="1"/>
</dbReference>
<keyword evidence="5 6" id="KW-0342">GTP-binding</keyword>
<evidence type="ECO:0000256" key="5">
    <source>
        <dbReference type="ARBA" id="ARBA00023134"/>
    </source>
</evidence>
<dbReference type="NCBIfam" id="TIGR00450">
    <property type="entry name" value="mnmE_trmE_thdF"/>
    <property type="match status" value="1"/>
</dbReference>
<dbReference type="CDD" id="cd04164">
    <property type="entry name" value="trmE"/>
    <property type="match status" value="1"/>
</dbReference>
<evidence type="ECO:0000256" key="1">
    <source>
        <dbReference type="ARBA" id="ARBA00011043"/>
    </source>
</evidence>
<dbReference type="PANTHER" id="PTHR42714">
    <property type="entry name" value="TRNA MODIFICATION GTPASE GTPBP3"/>
    <property type="match status" value="1"/>
</dbReference>
<dbReference type="InterPro" id="IPR004520">
    <property type="entry name" value="GTPase_MnmE"/>
</dbReference>
<comment type="subcellular location">
    <subcellularLocation>
        <location evidence="6">Cytoplasm</location>
    </subcellularLocation>
</comment>
<evidence type="ECO:0000313" key="9">
    <source>
        <dbReference type="EMBL" id="MSS58644.1"/>
    </source>
</evidence>
<gene>
    <name evidence="6 9" type="primary">mnmE</name>
    <name evidence="6" type="synonym">trmE</name>
    <name evidence="9" type="ORF">FYJ51_06965</name>
</gene>
<feature type="binding site" evidence="6">
    <location>
        <position position="230"/>
    </location>
    <ligand>
        <name>Mg(2+)</name>
        <dbReference type="ChEBI" id="CHEBI:18420"/>
    </ligand>
</feature>
<feature type="binding site" evidence="6">
    <location>
        <position position="21"/>
    </location>
    <ligand>
        <name>(6S)-5-formyl-5,6,7,8-tetrahydrofolate</name>
        <dbReference type="ChEBI" id="CHEBI:57457"/>
    </ligand>
</feature>